<evidence type="ECO:0000256" key="11">
    <source>
        <dbReference type="ARBA" id="ARBA00022989"/>
    </source>
</evidence>
<feature type="transmembrane region" description="Helical" evidence="21">
    <location>
        <begin position="169"/>
        <end position="192"/>
    </location>
</feature>
<dbReference type="GO" id="GO:0019722">
    <property type="term" value="P:calcium-mediated signaling"/>
    <property type="evidence" value="ECO:0007669"/>
    <property type="project" value="UniProtKB-ARBA"/>
</dbReference>
<keyword evidence="8" id="KW-0677">Repeat</keyword>
<dbReference type="Gene3D" id="1.20.120.350">
    <property type="entry name" value="Voltage-gated potassium channels. Chain C"/>
    <property type="match status" value="5"/>
</dbReference>
<dbReference type="GO" id="GO:0098703">
    <property type="term" value="P:calcium ion import across plasma membrane"/>
    <property type="evidence" value="ECO:0007669"/>
    <property type="project" value="TreeGrafter"/>
</dbReference>
<feature type="transmembrane region" description="Helical" evidence="21">
    <location>
        <begin position="290"/>
        <end position="312"/>
    </location>
</feature>
<feature type="transmembrane region" description="Helical" evidence="21">
    <location>
        <begin position="467"/>
        <end position="488"/>
    </location>
</feature>
<accession>A0A1D2NMD5</accession>
<dbReference type="GO" id="GO:0008331">
    <property type="term" value="F:high voltage-gated calcium channel activity"/>
    <property type="evidence" value="ECO:0007669"/>
    <property type="project" value="TreeGrafter"/>
</dbReference>
<dbReference type="GO" id="GO:0007268">
    <property type="term" value="P:chemical synaptic transmission"/>
    <property type="evidence" value="ECO:0007669"/>
    <property type="project" value="TreeGrafter"/>
</dbReference>
<feature type="transmembrane region" description="Helical" evidence="21">
    <location>
        <begin position="1395"/>
        <end position="1420"/>
    </location>
</feature>
<dbReference type="Gene3D" id="1.10.238.10">
    <property type="entry name" value="EF-hand"/>
    <property type="match status" value="1"/>
</dbReference>
<feature type="compositionally biased region" description="Acidic residues" evidence="20">
    <location>
        <begin position="395"/>
        <end position="405"/>
    </location>
</feature>
<dbReference type="Pfam" id="PF16905">
    <property type="entry name" value="GPHH"/>
    <property type="match status" value="1"/>
</dbReference>
<dbReference type="SMART" id="SM01062">
    <property type="entry name" value="Ca_chan_IQ"/>
    <property type="match status" value="1"/>
</dbReference>
<feature type="transmembrane region" description="Helical" evidence="21">
    <location>
        <begin position="928"/>
        <end position="950"/>
    </location>
</feature>
<feature type="transmembrane region" description="Helical" evidence="21">
    <location>
        <begin position="854"/>
        <end position="874"/>
    </location>
</feature>
<evidence type="ECO:0000256" key="4">
    <source>
        <dbReference type="ARBA" id="ARBA00022568"/>
    </source>
</evidence>
<dbReference type="GO" id="GO:0016323">
    <property type="term" value="C:basolateral plasma membrane"/>
    <property type="evidence" value="ECO:0007669"/>
    <property type="project" value="UniProtKB-ARBA"/>
</dbReference>
<feature type="transmembrane region" description="Helical" evidence="21">
    <location>
        <begin position="662"/>
        <end position="686"/>
    </location>
</feature>
<dbReference type="OrthoDB" id="431720at2759"/>
<dbReference type="GO" id="GO:0045202">
    <property type="term" value="C:synapse"/>
    <property type="evidence" value="ECO:0007669"/>
    <property type="project" value="GOC"/>
</dbReference>
<dbReference type="GO" id="GO:0009582">
    <property type="term" value="P:detection of abiotic stimulus"/>
    <property type="evidence" value="ECO:0007669"/>
    <property type="project" value="UniProtKB-ARBA"/>
</dbReference>
<feature type="binding site" evidence="17">
    <location>
        <position position="640"/>
    </location>
    <ligand>
        <name>Ca(2+)</name>
        <dbReference type="ChEBI" id="CHEBI:29108"/>
    </ligand>
</feature>
<dbReference type="InterPro" id="IPR002077">
    <property type="entry name" value="VDCCAlpha1"/>
</dbReference>
<keyword evidence="2" id="KW-0813">Transport</keyword>
<feature type="transmembrane region" description="Helical" evidence="21">
    <location>
        <begin position="1149"/>
        <end position="1174"/>
    </location>
</feature>
<evidence type="ECO:0000259" key="22">
    <source>
        <dbReference type="PROSITE" id="PS50222"/>
    </source>
</evidence>
<dbReference type="InterPro" id="IPR014873">
    <property type="entry name" value="VDCC_a1su_IQ"/>
</dbReference>
<dbReference type="FunFam" id="1.10.238.10:FF:000063">
    <property type="entry name" value="Voltage-dependent N-type calcium channel subunit alpha"/>
    <property type="match status" value="1"/>
</dbReference>
<dbReference type="GO" id="GO:0009581">
    <property type="term" value="P:detection of external stimulus"/>
    <property type="evidence" value="ECO:0007669"/>
    <property type="project" value="UniProtKB-ARBA"/>
</dbReference>
<keyword evidence="9 17" id="KW-0106">Calcium</keyword>
<feature type="transmembrane region" description="Helical" evidence="21">
    <location>
        <begin position="586"/>
        <end position="608"/>
    </location>
</feature>
<evidence type="ECO:0000256" key="21">
    <source>
        <dbReference type="SAM" id="Phobius"/>
    </source>
</evidence>
<dbReference type="GO" id="GO:0050906">
    <property type="term" value="P:detection of stimulus involved in sensory perception"/>
    <property type="evidence" value="ECO:0007669"/>
    <property type="project" value="UniProtKB-ARBA"/>
</dbReference>
<evidence type="ECO:0000256" key="15">
    <source>
        <dbReference type="ARBA" id="ARBA00023303"/>
    </source>
</evidence>
<feature type="compositionally biased region" description="Basic and acidic residues" evidence="20">
    <location>
        <begin position="734"/>
        <end position="743"/>
    </location>
</feature>
<feature type="transmembrane region" description="Helical" evidence="21">
    <location>
        <begin position="1120"/>
        <end position="1137"/>
    </location>
</feature>
<feature type="transmembrane region" description="Helical" evidence="21">
    <location>
        <begin position="108"/>
        <end position="126"/>
    </location>
</feature>
<keyword evidence="5 19" id="KW-0107">Calcium channel</keyword>
<evidence type="ECO:0000256" key="17">
    <source>
        <dbReference type="PIRSR" id="PIRSR602077-1"/>
    </source>
</evidence>
<evidence type="ECO:0000256" key="2">
    <source>
        <dbReference type="ARBA" id="ARBA00022448"/>
    </source>
</evidence>
<feature type="transmembrane region" description="Helical" evidence="21">
    <location>
        <begin position="1186"/>
        <end position="1207"/>
    </location>
</feature>
<evidence type="ECO:0000256" key="3">
    <source>
        <dbReference type="ARBA" id="ARBA00022553"/>
    </source>
</evidence>
<feature type="transmembrane region" description="Helical" evidence="21">
    <location>
        <begin position="79"/>
        <end position="102"/>
    </location>
</feature>
<keyword evidence="10 19" id="KW-0851">Voltage-gated channel</keyword>
<dbReference type="OMA" id="ADHNPHQ"/>
<dbReference type="InterPro" id="IPR050599">
    <property type="entry name" value="VDCC_alpha-1_subunit"/>
</dbReference>
<comment type="subcellular location">
    <subcellularLocation>
        <location evidence="1 19">Membrane</location>
        <topology evidence="1 19">Multi-pass membrane protein</topology>
    </subcellularLocation>
</comment>
<dbReference type="STRING" id="48709.A0A1D2NMD5"/>
<keyword evidence="14 18" id="KW-0325">Glycoprotein</keyword>
<dbReference type="Gene3D" id="6.10.250.2500">
    <property type="match status" value="1"/>
</dbReference>
<dbReference type="Gene3D" id="1.10.287.70">
    <property type="match status" value="4"/>
</dbReference>
<keyword evidence="6 21" id="KW-0812">Transmembrane</keyword>
<evidence type="ECO:0000256" key="18">
    <source>
        <dbReference type="PIRSR" id="PIRSR602077-3"/>
    </source>
</evidence>
<feature type="transmembrane region" description="Helical" evidence="21">
    <location>
        <begin position="500"/>
        <end position="519"/>
    </location>
</feature>
<sequence>GARGANPGGDDLPGPSSLFVFTDDTKIRRCTRFIIEWPPFEYAVLLTIIANCIVLALEEHLPEGDKTILAQKLESTEPYFLAIFCVEASLKILALGFALHSGAYLRNIWNLMDFIVVVTGFITLFAQGNIGVDLRTLRAIRVLRPLKLVSGIPSLQVVLKSIIKAMAPLLQIGLLVLFAIVIFAIIGLEFYCGVLHRTCYSLENLEEIVKEGELPTPCNSDDPGKAPGGAYVCNANSSMCQDKWIGPNFGITSFDNIGFAMLTVFQCITMEGWTAILYWTNDALGSAYNWIYFVPLIVLGSFFMLNLVLGVLSGEFAKERERVENRQAFLKLRRQQQLERELNGYVEWICKAEEVILAEERTSEEEKMRIMEARRRAAAKRKKLKALGKSRSTDTEEEDEAEDVDDAKKRTGSRSRETFGFRLIGVLGFPRAAYLKSKVKNQGACRRFWRAEKRFRFWIRHTVKQQWFYWSVIVLVFLNTACVAAEHYNQPQWLTDFNYYAEYGFLGLFIFEMLIKVYALGPRIYFESSFNRFDSVVISGSIFEPESSFGLSVLRALRLLRIFKVTKYWSSLRNLVISLLSSMRSIISLLFLLFLFILIFALLGMQLFGGAFNLPEGTPPTNFDSFPIALLTVFQILTGEDWNEVMYQGIQSQGGYRSGMIYSLYFIILVLFGNYTLLNVFLAIAVDNLANAQELTAAEEEQQEENEVISSAHSLSLNLTGLFKNFIDTLAVEKKGDSKPDDGAKEEEEEPTGPKPMLPYSSMFILSPTNPIRRAAHWVVNLRYFDLFIMLVISMSSIALAAEDPVVEDSDKNKFLNYLDYAFTGVFTVEMILKVVDLGVVFHPGSYCRDLWNILDAIVVICALIAFFFTQGGAEGEGGTQAVSDLSSKLNTIKSLRVLRVLRPLKTIKRVPKLKAVFDCVVNSLKNVFNILIVYILFHFIFAVIAVQLFNGRFQYCTDESRDKKNSCKGEFFVIEGNGPPTLQPREWKVQDFNYDDVIIAMLTLFAVQTGEGWPQILQNSMAATWENIGPQPHYRIEMSLFYVVYFVVFPFFFVNIFVALIIITFQEQGEAELQDGDIDKNQKSCIDFAISARPLERYMPKDRDSMKYKIWRMVASTPFEYFIMMLIVLNTLLLMMKYHRQSETYQYILHYMNSAFTALFFVECLMKIVAFGFKYHRSPEQYEDILTYVNLALTMLFSIECVLKILAYGIKNFFKDPWNVFDFITVIGSIIDALAMEFAQNFINLAFLRLFRAARLIKLLRQGYTIRILLWTFVQSFKALPYVCLLIAMLFFIYAIIGMQVFGNLKFDPDLSINRHNNFQSFFAALLLLFRYSWTLKLQSLGITTFAISNKASCYFSGHCATGESWPSIMLSCIKDRPCDPLSKKDEDSCGSNLAYAYFVSFIFFCSFLMLNLFVAVIMDNFDYLTRDSSILGAHHLDEFIRIWAEYDPSATGFIHFTEMYDMLRNMDPPLGFGNKCPYRLAYKKLIRMNMPLDEKGQVQFTTTLFALIRENLSIKMRPAEEMDAADRELRETIKHIWPLQAKKTLDFVVPPPNEKGKMRMTVGKVYSGLLILENWKTTKFGKIQPPGVPVSFLLRLSPSIILL</sequence>
<evidence type="ECO:0000256" key="7">
    <source>
        <dbReference type="ARBA" id="ARBA00022723"/>
    </source>
</evidence>
<dbReference type="FunFam" id="1.10.287.70:FF:000007">
    <property type="entry name" value="Voltage-dependent L-type calcium channel subunit alpha"/>
    <property type="match status" value="1"/>
</dbReference>
<dbReference type="GO" id="GO:0042045">
    <property type="term" value="P:epithelial fluid transport"/>
    <property type="evidence" value="ECO:0007669"/>
    <property type="project" value="UniProtKB-ARBA"/>
</dbReference>
<dbReference type="GO" id="GO:0016324">
    <property type="term" value="C:apical plasma membrane"/>
    <property type="evidence" value="ECO:0007669"/>
    <property type="project" value="UniProtKB-ARBA"/>
</dbReference>
<keyword evidence="11 21" id="KW-1133">Transmembrane helix</keyword>
<dbReference type="Pfam" id="PF08763">
    <property type="entry name" value="Ca_chan_IQ"/>
    <property type="match status" value="1"/>
</dbReference>
<dbReference type="FunFam" id="1.20.120.350:FF:000043">
    <property type="entry name" value="Voltage-dependent L-type calcium channel subunit alpha"/>
    <property type="match status" value="1"/>
</dbReference>
<dbReference type="InterPro" id="IPR005821">
    <property type="entry name" value="Ion_trans_dom"/>
</dbReference>
<evidence type="ECO:0000256" key="14">
    <source>
        <dbReference type="ARBA" id="ARBA00023180"/>
    </source>
</evidence>
<evidence type="ECO:0000256" key="6">
    <source>
        <dbReference type="ARBA" id="ARBA00022692"/>
    </source>
</evidence>
<organism evidence="23 24">
    <name type="scientific">Orchesella cincta</name>
    <name type="common">Springtail</name>
    <name type="synonym">Podura cincta</name>
    <dbReference type="NCBI Taxonomy" id="48709"/>
    <lineage>
        <taxon>Eukaryota</taxon>
        <taxon>Metazoa</taxon>
        <taxon>Ecdysozoa</taxon>
        <taxon>Arthropoda</taxon>
        <taxon>Hexapoda</taxon>
        <taxon>Collembola</taxon>
        <taxon>Entomobryomorpha</taxon>
        <taxon>Entomobryoidea</taxon>
        <taxon>Orchesellidae</taxon>
        <taxon>Orchesellinae</taxon>
        <taxon>Orchesella</taxon>
    </lineage>
</organism>
<dbReference type="GO" id="GO:0005891">
    <property type="term" value="C:voltage-gated calcium channel complex"/>
    <property type="evidence" value="ECO:0007669"/>
    <property type="project" value="InterPro"/>
</dbReference>
<comment type="similarity">
    <text evidence="19">Belongs to the calcium channel alpha-1 subunit (TC 1.A.1.11) family.</text>
</comment>
<evidence type="ECO:0000256" key="19">
    <source>
        <dbReference type="RuleBase" id="RU003808"/>
    </source>
</evidence>
<dbReference type="FunFam" id="1.10.287.70:FF:000059">
    <property type="entry name" value="Voltage-dependent N-type calcium channel subunit alpha"/>
    <property type="match status" value="1"/>
</dbReference>
<evidence type="ECO:0000256" key="16">
    <source>
        <dbReference type="ARBA" id="ARBA00069462"/>
    </source>
</evidence>
<feature type="non-terminal residue" evidence="23">
    <location>
        <position position="1"/>
    </location>
</feature>
<evidence type="ECO:0000313" key="23">
    <source>
        <dbReference type="EMBL" id="ODN06424.1"/>
    </source>
</evidence>
<feature type="binding site" evidence="17">
    <location>
        <position position="271"/>
    </location>
    <ligand>
        <name>Ca(2+)</name>
        <dbReference type="ChEBI" id="CHEBI:29108"/>
    </ligand>
</feature>
<dbReference type="Pfam" id="PF00520">
    <property type="entry name" value="Ion_trans"/>
    <property type="match status" value="5"/>
</dbReference>
<dbReference type="FunFam" id="1.20.120.350:FF:000011">
    <property type="entry name" value="Voltage-dependent N-type calcium channel subunit alpha"/>
    <property type="match status" value="1"/>
</dbReference>
<evidence type="ECO:0000313" key="24">
    <source>
        <dbReference type="Proteomes" id="UP000094527"/>
    </source>
</evidence>
<dbReference type="GO" id="GO:0005509">
    <property type="term" value="F:calcium ion binding"/>
    <property type="evidence" value="ECO:0007669"/>
    <property type="project" value="InterPro"/>
</dbReference>
<dbReference type="SUPFAM" id="SSF81324">
    <property type="entry name" value="Voltage-gated potassium channels"/>
    <property type="match status" value="5"/>
</dbReference>
<dbReference type="InterPro" id="IPR031649">
    <property type="entry name" value="GPHH_dom"/>
</dbReference>
<feature type="domain" description="EF-hand" evidence="22">
    <location>
        <begin position="1436"/>
        <end position="1471"/>
    </location>
</feature>
<feature type="transmembrane region" description="Helical" evidence="21">
    <location>
        <begin position="257"/>
        <end position="278"/>
    </location>
</feature>
<dbReference type="PROSITE" id="PS50222">
    <property type="entry name" value="EF_HAND_2"/>
    <property type="match status" value="1"/>
</dbReference>
<proteinExistence type="inferred from homology"/>
<keyword evidence="7 17" id="KW-0479">Metal-binding</keyword>
<feature type="region of interest" description="Disordered" evidence="20">
    <location>
        <begin position="734"/>
        <end position="756"/>
    </location>
</feature>
<feature type="transmembrane region" description="Helical" evidence="21">
    <location>
        <begin position="1281"/>
        <end position="1298"/>
    </location>
</feature>
<protein>
    <recommendedName>
        <fullName evidence="16">Voltage-dependent calcium channel type A subunit alpha-1</fullName>
    </recommendedName>
</protein>
<keyword evidence="15" id="KW-0407">Ion channel</keyword>
<keyword evidence="13 21" id="KW-0472">Membrane</keyword>
<dbReference type="GO" id="GO:0016322">
    <property type="term" value="P:neuron remodeling"/>
    <property type="evidence" value="ECO:0007669"/>
    <property type="project" value="UniProtKB-ARBA"/>
</dbReference>
<keyword evidence="12" id="KW-0406">Ion transport</keyword>
<dbReference type="PANTHER" id="PTHR45628:SF7">
    <property type="entry name" value="VOLTAGE-DEPENDENT CALCIUM CHANNEL TYPE A SUBUNIT ALPHA-1"/>
    <property type="match status" value="1"/>
</dbReference>
<name>A0A1D2NMD5_ORCCI</name>
<keyword evidence="24" id="KW-1185">Reference proteome</keyword>
<dbReference type="PANTHER" id="PTHR45628">
    <property type="entry name" value="VOLTAGE-DEPENDENT CALCIUM CHANNEL TYPE A SUBUNIT ALPHA-1"/>
    <property type="match status" value="1"/>
</dbReference>
<feature type="transmembrane region" description="Helical" evidence="21">
    <location>
        <begin position="782"/>
        <end position="801"/>
    </location>
</feature>
<evidence type="ECO:0000256" key="10">
    <source>
        <dbReference type="ARBA" id="ARBA00022882"/>
    </source>
</evidence>
<dbReference type="Proteomes" id="UP000094527">
    <property type="component" value="Unassembled WGS sequence"/>
</dbReference>
<keyword evidence="4 19" id="KW-0109">Calcium transport</keyword>
<evidence type="ECO:0000256" key="5">
    <source>
        <dbReference type="ARBA" id="ARBA00022673"/>
    </source>
</evidence>
<evidence type="ECO:0000256" key="12">
    <source>
        <dbReference type="ARBA" id="ARBA00023065"/>
    </source>
</evidence>
<evidence type="ECO:0000256" key="20">
    <source>
        <dbReference type="SAM" id="MobiDB-lite"/>
    </source>
</evidence>
<feature type="binding site" evidence="17">
    <location>
        <position position="1012"/>
    </location>
    <ligand>
        <name>Ca(2+)</name>
        <dbReference type="ChEBI" id="CHEBI:29108"/>
    </ligand>
</feature>
<keyword evidence="3" id="KW-0597">Phosphoprotein</keyword>
<evidence type="ECO:0000256" key="13">
    <source>
        <dbReference type="ARBA" id="ARBA00023136"/>
    </source>
</evidence>
<gene>
    <name evidence="23" type="ORF">Ocin01_00257</name>
</gene>
<comment type="caution">
    <text evidence="23">The sequence shown here is derived from an EMBL/GenBank/DDBJ whole genome shotgun (WGS) entry which is preliminary data.</text>
</comment>
<feature type="region of interest" description="Disordered" evidence="20">
    <location>
        <begin position="383"/>
        <end position="409"/>
    </location>
</feature>
<evidence type="ECO:0000256" key="8">
    <source>
        <dbReference type="ARBA" id="ARBA00022737"/>
    </source>
</evidence>
<dbReference type="EMBL" id="LJIJ01000005">
    <property type="protein sequence ID" value="ODN06424.1"/>
    <property type="molecule type" value="Genomic_DNA"/>
</dbReference>
<evidence type="ECO:0000256" key="9">
    <source>
        <dbReference type="ARBA" id="ARBA00022837"/>
    </source>
</evidence>
<feature type="transmembrane region" description="Helical" evidence="21">
    <location>
        <begin position="42"/>
        <end position="58"/>
    </location>
</feature>
<dbReference type="InterPro" id="IPR002048">
    <property type="entry name" value="EF_hand_dom"/>
</dbReference>
<dbReference type="PRINTS" id="PR00167">
    <property type="entry name" value="CACHANNEL"/>
</dbReference>
<evidence type="ECO:0000256" key="1">
    <source>
        <dbReference type="ARBA" id="ARBA00004141"/>
    </source>
</evidence>
<feature type="transmembrane region" description="Helical" evidence="21">
    <location>
        <begin position="1041"/>
        <end position="1066"/>
    </location>
</feature>
<reference evidence="23 24" key="1">
    <citation type="journal article" date="2016" name="Genome Biol. Evol.">
        <title>Gene Family Evolution Reflects Adaptation to Soil Environmental Stressors in the Genome of the Collembolan Orchesella cincta.</title>
        <authorList>
            <person name="Faddeeva-Vakhrusheva A."/>
            <person name="Derks M.F."/>
            <person name="Anvar S.Y."/>
            <person name="Agamennone V."/>
            <person name="Suring W."/>
            <person name="Smit S."/>
            <person name="van Straalen N.M."/>
            <person name="Roelofs D."/>
        </authorList>
    </citation>
    <scope>NUCLEOTIDE SEQUENCE [LARGE SCALE GENOMIC DNA]</scope>
    <source>
        <tissue evidence="23">Mixed pool</tissue>
    </source>
</reference>
<dbReference type="FunFam" id="1.20.120.350:FF:000001">
    <property type="entry name" value="Voltage-dependent L-type calcium channel subunit alpha"/>
    <property type="match status" value="1"/>
</dbReference>
<feature type="transmembrane region" description="Helical" evidence="21">
    <location>
        <begin position="821"/>
        <end position="842"/>
    </location>
</feature>
<feature type="glycosylation site" description="N-linked (GlcNAc...) asparagine" evidence="18">
    <location>
        <position position="236"/>
    </location>
</feature>
<dbReference type="InterPro" id="IPR027359">
    <property type="entry name" value="Volt_channel_dom_sf"/>
</dbReference>